<comment type="catalytic activity">
    <reaction evidence="8">
        <text>L-seryl-[protein] + ATP = O-phospho-L-seryl-[protein] + ADP + H(+)</text>
        <dbReference type="Rhea" id="RHEA:17989"/>
        <dbReference type="Rhea" id="RHEA-COMP:9863"/>
        <dbReference type="Rhea" id="RHEA-COMP:11604"/>
        <dbReference type="ChEBI" id="CHEBI:15378"/>
        <dbReference type="ChEBI" id="CHEBI:29999"/>
        <dbReference type="ChEBI" id="CHEBI:30616"/>
        <dbReference type="ChEBI" id="CHEBI:83421"/>
        <dbReference type="ChEBI" id="CHEBI:456216"/>
        <dbReference type="EC" id="2.7.11.1"/>
    </reaction>
</comment>
<keyword evidence="6 9" id="KW-0067">ATP-binding</keyword>
<feature type="binding site" evidence="9">
    <location>
        <position position="45"/>
    </location>
    <ligand>
        <name>ATP</name>
        <dbReference type="ChEBI" id="CHEBI:30616"/>
    </ligand>
</feature>
<organism evidence="12 13">
    <name type="scientific">Lusitaniella coriacea LEGE 07157</name>
    <dbReference type="NCBI Taxonomy" id="945747"/>
    <lineage>
        <taxon>Bacteria</taxon>
        <taxon>Bacillati</taxon>
        <taxon>Cyanobacteriota</taxon>
        <taxon>Cyanophyceae</taxon>
        <taxon>Spirulinales</taxon>
        <taxon>Lusitaniellaceae</taxon>
        <taxon>Lusitaniella</taxon>
    </lineage>
</organism>
<evidence type="ECO:0000256" key="5">
    <source>
        <dbReference type="ARBA" id="ARBA00022777"/>
    </source>
</evidence>
<dbReference type="InterPro" id="IPR000719">
    <property type="entry name" value="Prot_kinase_dom"/>
</dbReference>
<keyword evidence="10" id="KW-0812">Transmembrane</keyword>
<dbReference type="GO" id="GO:0005524">
    <property type="term" value="F:ATP binding"/>
    <property type="evidence" value="ECO:0007669"/>
    <property type="project" value="UniProtKB-UniRule"/>
</dbReference>
<gene>
    <name evidence="12" type="ORF">IQ249_23040</name>
</gene>
<feature type="domain" description="Protein kinase" evidence="11">
    <location>
        <begin position="15"/>
        <end position="276"/>
    </location>
</feature>
<evidence type="ECO:0000259" key="11">
    <source>
        <dbReference type="PROSITE" id="PS50011"/>
    </source>
</evidence>
<dbReference type="Proteomes" id="UP000654482">
    <property type="component" value="Unassembled WGS sequence"/>
</dbReference>
<evidence type="ECO:0000256" key="1">
    <source>
        <dbReference type="ARBA" id="ARBA00012513"/>
    </source>
</evidence>
<proteinExistence type="predicted"/>
<feature type="transmembrane region" description="Helical" evidence="10">
    <location>
        <begin position="305"/>
        <end position="328"/>
    </location>
</feature>
<evidence type="ECO:0000313" key="13">
    <source>
        <dbReference type="Proteomes" id="UP000654482"/>
    </source>
</evidence>
<reference evidence="12" key="1">
    <citation type="submission" date="2020-10" db="EMBL/GenBank/DDBJ databases">
        <authorList>
            <person name="Castelo-Branco R."/>
            <person name="Eusebio N."/>
            <person name="Adriana R."/>
            <person name="Vieira A."/>
            <person name="Brugerolle De Fraissinette N."/>
            <person name="Rezende De Castro R."/>
            <person name="Schneider M.P."/>
            <person name="Vasconcelos V."/>
            <person name="Leao P.N."/>
        </authorList>
    </citation>
    <scope>NUCLEOTIDE SEQUENCE</scope>
    <source>
        <strain evidence="12">LEGE 07157</strain>
    </source>
</reference>
<dbReference type="InterPro" id="IPR017441">
    <property type="entry name" value="Protein_kinase_ATP_BS"/>
</dbReference>
<keyword evidence="10" id="KW-0472">Membrane</keyword>
<keyword evidence="10" id="KW-1133">Transmembrane helix</keyword>
<dbReference type="PANTHER" id="PTHR24363:SF0">
    <property type="entry name" value="SERINE_THREONINE KINASE LIKE DOMAIN CONTAINING 1"/>
    <property type="match status" value="1"/>
</dbReference>
<name>A0A8J7E5P7_9CYAN</name>
<dbReference type="PROSITE" id="PS00107">
    <property type="entry name" value="PROTEIN_KINASE_ATP"/>
    <property type="match status" value="1"/>
</dbReference>
<keyword evidence="5 12" id="KW-0418">Kinase</keyword>
<keyword evidence="3" id="KW-0808">Transferase</keyword>
<dbReference type="GO" id="GO:0004674">
    <property type="term" value="F:protein serine/threonine kinase activity"/>
    <property type="evidence" value="ECO:0007669"/>
    <property type="project" value="UniProtKB-KW"/>
</dbReference>
<dbReference type="PROSITE" id="PS50011">
    <property type="entry name" value="PROTEIN_KINASE_DOM"/>
    <property type="match status" value="1"/>
</dbReference>
<keyword evidence="4 9" id="KW-0547">Nucleotide-binding</keyword>
<evidence type="ECO:0000256" key="10">
    <source>
        <dbReference type="SAM" id="Phobius"/>
    </source>
</evidence>
<dbReference type="AlphaFoldDB" id="A0A8J7E5P7"/>
<dbReference type="EMBL" id="JADEWZ010000060">
    <property type="protein sequence ID" value="MBE9118769.1"/>
    <property type="molecule type" value="Genomic_DNA"/>
</dbReference>
<dbReference type="EC" id="2.7.11.1" evidence="1"/>
<accession>A0A8J7E5P7</accession>
<keyword evidence="13" id="KW-1185">Reference proteome</keyword>
<dbReference type="Pfam" id="PF00069">
    <property type="entry name" value="Pkinase"/>
    <property type="match status" value="1"/>
</dbReference>
<dbReference type="Gene3D" id="2.60.120.380">
    <property type="match status" value="1"/>
</dbReference>
<dbReference type="Gene3D" id="1.10.510.10">
    <property type="entry name" value="Transferase(Phosphotransferase) domain 1"/>
    <property type="match status" value="1"/>
</dbReference>
<dbReference type="RefSeq" id="WP_194031866.1">
    <property type="nucleotide sequence ID" value="NZ_JADEWZ010000060.1"/>
</dbReference>
<evidence type="ECO:0000256" key="9">
    <source>
        <dbReference type="PROSITE-ProRule" id="PRU10141"/>
    </source>
</evidence>
<comment type="catalytic activity">
    <reaction evidence="7">
        <text>L-threonyl-[protein] + ATP = O-phospho-L-threonyl-[protein] + ADP + H(+)</text>
        <dbReference type="Rhea" id="RHEA:46608"/>
        <dbReference type="Rhea" id="RHEA-COMP:11060"/>
        <dbReference type="Rhea" id="RHEA-COMP:11605"/>
        <dbReference type="ChEBI" id="CHEBI:15378"/>
        <dbReference type="ChEBI" id="CHEBI:30013"/>
        <dbReference type="ChEBI" id="CHEBI:30616"/>
        <dbReference type="ChEBI" id="CHEBI:61977"/>
        <dbReference type="ChEBI" id="CHEBI:456216"/>
        <dbReference type="EC" id="2.7.11.1"/>
    </reaction>
</comment>
<evidence type="ECO:0000256" key="3">
    <source>
        <dbReference type="ARBA" id="ARBA00022679"/>
    </source>
</evidence>
<sequence length="607" mass="69273">MGHSIQSGEIIGGRYFVVYALGLGEWGHIYLAEDIKCDRARRVLKEFSPKPSHTARLEKTAQLCDREVQILAQLKHPQIPQFRESLRVKHRERECLFFVQDYVKGLNYRELLQIRQQQGRCFSEGEMIRFLGKILPVLGYIHDRGLVHGNLAPENLILRNGDSLPVPIDFGGIKQAIATAVNFPPPEKPGYAPYEQVQQKIILPQSDLYALAVTVLVLLTGREPQNLLERQTLDWDWQQVKIRPEFAQILQKMLATEARDRFFSATEVLNALNPLMQPTVPEIETPELDLPPYPPPRSWGQKLLFFFRTLILVVFFSAVAGAMGWFAGKVWIDRQVARYNREKEAHILAQQPLEAPETLSFPPKGDRAVRQAQNQALRDRCAQLGVDYSFFTDLVEEEEAAQEQNFLDTKEDRAALEERLLEKLSHLSEEARLGLGDYEMEQREEWIEEVNQLHLSRKAFFDLADGKFFDHFPEKQGEDFQDRAIAQVWQGILFDTFNALQSGSAIEEIILVPGAFSSTVRGTLEPGTGKAFILRLEAGQQFELSLDTDHLTQLSLYGPRGEVAFLEDSRNGTWFGQLPEDGYYEVALVSQDSEPLDYQLNFAIVDP</sequence>
<keyword evidence="2" id="KW-0723">Serine/threonine-protein kinase</keyword>
<evidence type="ECO:0000256" key="2">
    <source>
        <dbReference type="ARBA" id="ARBA00022527"/>
    </source>
</evidence>
<evidence type="ECO:0000256" key="4">
    <source>
        <dbReference type="ARBA" id="ARBA00022741"/>
    </source>
</evidence>
<dbReference type="SMART" id="SM00220">
    <property type="entry name" value="S_TKc"/>
    <property type="match status" value="1"/>
</dbReference>
<protein>
    <recommendedName>
        <fullName evidence="1">non-specific serine/threonine protein kinase</fullName>
        <ecNumber evidence="1">2.7.11.1</ecNumber>
    </recommendedName>
</protein>
<dbReference type="SUPFAM" id="SSF56112">
    <property type="entry name" value="Protein kinase-like (PK-like)"/>
    <property type="match status" value="1"/>
</dbReference>
<dbReference type="Gene3D" id="3.30.200.20">
    <property type="entry name" value="Phosphorylase Kinase, domain 1"/>
    <property type="match status" value="1"/>
</dbReference>
<evidence type="ECO:0000256" key="8">
    <source>
        <dbReference type="ARBA" id="ARBA00048679"/>
    </source>
</evidence>
<evidence type="ECO:0000256" key="7">
    <source>
        <dbReference type="ARBA" id="ARBA00047899"/>
    </source>
</evidence>
<evidence type="ECO:0000313" key="12">
    <source>
        <dbReference type="EMBL" id="MBE9118769.1"/>
    </source>
</evidence>
<comment type="caution">
    <text evidence="12">The sequence shown here is derived from an EMBL/GenBank/DDBJ whole genome shotgun (WGS) entry which is preliminary data.</text>
</comment>
<dbReference type="InterPro" id="IPR011009">
    <property type="entry name" value="Kinase-like_dom_sf"/>
</dbReference>
<dbReference type="PANTHER" id="PTHR24363">
    <property type="entry name" value="SERINE/THREONINE PROTEIN KINASE"/>
    <property type="match status" value="1"/>
</dbReference>
<evidence type="ECO:0000256" key="6">
    <source>
        <dbReference type="ARBA" id="ARBA00022840"/>
    </source>
</evidence>